<dbReference type="KEGG" id="dov:DSCO28_37420"/>
<dbReference type="RefSeq" id="WP_155323455.1">
    <property type="nucleotide sequence ID" value="NZ_AP021876.1"/>
</dbReference>
<evidence type="ECO:0008006" key="4">
    <source>
        <dbReference type="Google" id="ProtNLM"/>
    </source>
</evidence>
<name>A0A5K7ZSI7_9BACT</name>
<proteinExistence type="predicted"/>
<dbReference type="PROSITE" id="PS51257">
    <property type="entry name" value="PROKAR_LIPOPROTEIN"/>
    <property type="match status" value="1"/>
</dbReference>
<evidence type="ECO:0000313" key="2">
    <source>
        <dbReference type="EMBL" id="BBO83176.1"/>
    </source>
</evidence>
<organism evidence="2 3">
    <name type="scientific">Desulfosarcina ovata subsp. sediminis</name>
    <dbReference type="NCBI Taxonomy" id="885957"/>
    <lineage>
        <taxon>Bacteria</taxon>
        <taxon>Pseudomonadati</taxon>
        <taxon>Thermodesulfobacteriota</taxon>
        <taxon>Desulfobacteria</taxon>
        <taxon>Desulfobacterales</taxon>
        <taxon>Desulfosarcinaceae</taxon>
        <taxon>Desulfosarcina</taxon>
    </lineage>
</organism>
<accession>A0A5K7ZSI7</accession>
<evidence type="ECO:0000256" key="1">
    <source>
        <dbReference type="SAM" id="SignalP"/>
    </source>
</evidence>
<reference evidence="2 3" key="1">
    <citation type="submission" date="2019-11" db="EMBL/GenBank/DDBJ databases">
        <title>Comparative genomics of hydrocarbon-degrading Desulfosarcina strains.</title>
        <authorList>
            <person name="Watanabe M."/>
            <person name="Kojima H."/>
            <person name="Fukui M."/>
        </authorList>
    </citation>
    <scope>NUCLEOTIDE SEQUENCE [LARGE SCALE GENOMIC DNA]</scope>
    <source>
        <strain evidence="2 3">28bB2T</strain>
    </source>
</reference>
<keyword evidence="1" id="KW-0732">Signal</keyword>
<dbReference type="Proteomes" id="UP000425960">
    <property type="component" value="Chromosome"/>
</dbReference>
<gene>
    <name evidence="2" type="ORF">DSCO28_37420</name>
</gene>
<feature type="signal peptide" evidence="1">
    <location>
        <begin position="1"/>
        <end position="21"/>
    </location>
</feature>
<feature type="chain" id="PRO_5024461031" description="Lipoprotein" evidence="1">
    <location>
        <begin position="22"/>
        <end position="217"/>
    </location>
</feature>
<protein>
    <recommendedName>
        <fullName evidence="4">Lipoprotein</fullName>
    </recommendedName>
</protein>
<evidence type="ECO:0000313" key="3">
    <source>
        <dbReference type="Proteomes" id="UP000425960"/>
    </source>
</evidence>
<dbReference type="EMBL" id="AP021876">
    <property type="protein sequence ID" value="BBO83176.1"/>
    <property type="molecule type" value="Genomic_DNA"/>
</dbReference>
<dbReference type="AlphaFoldDB" id="A0A5K7ZSI7"/>
<sequence>MKMGVCKATILAVLLFCVFMAVMTGCRSDSENDKSDGSSGGIVTIPHGYMARLEQVHDGRMIGFGPFVGYYFRPEDPGDLSRLRFVCFNETRFYSSDMPDGAKLYEGTAVRTTLPRVDGVIPAQDRINPVFFGETPEAWRDTRPEPRDEFVHFHSCYDAAGPVHTGYWIRHVAVSDFTYDMGGRVEQESPLYHRAHKGPDRDFARIIEFDRGPKRDD</sequence>